<reference evidence="3" key="2">
    <citation type="journal article" date="2020" name="Microorganisms">
        <title>Osmotic Adaptation and Compatible Solute Biosynthesis of Phototrophic Bacteria as Revealed from Genome Analyses.</title>
        <authorList>
            <person name="Imhoff J.F."/>
            <person name="Rahn T."/>
            <person name="Kunzel S."/>
            <person name="Keller A."/>
            <person name="Neulinger S.C."/>
        </authorList>
    </citation>
    <scope>NUCLEOTIDE SEQUENCE</scope>
    <source>
        <strain evidence="3">IM 151</strain>
    </source>
</reference>
<dbReference type="InterPro" id="IPR005094">
    <property type="entry name" value="Endonuclease_MobA/VirD2"/>
</dbReference>
<accession>A0ABS1DPM4</accession>
<dbReference type="EMBL" id="NRRU01000004">
    <property type="protein sequence ID" value="MBK1711520.1"/>
    <property type="molecule type" value="Genomic_DNA"/>
</dbReference>
<gene>
    <name evidence="3" type="ORF">CKO43_01845</name>
</gene>
<feature type="region of interest" description="Disordered" evidence="1">
    <location>
        <begin position="237"/>
        <end position="263"/>
    </location>
</feature>
<name>A0ABS1DPM4_RUBGE</name>
<proteinExistence type="predicted"/>
<feature type="compositionally biased region" description="Basic and acidic residues" evidence="1">
    <location>
        <begin position="237"/>
        <end position="250"/>
    </location>
</feature>
<evidence type="ECO:0000313" key="3">
    <source>
        <dbReference type="EMBL" id="MBK1711520.1"/>
    </source>
</evidence>
<dbReference type="Gene3D" id="3.30.930.30">
    <property type="match status" value="1"/>
</dbReference>
<feature type="domain" description="MobA/VirD2-like nuclease" evidence="2">
    <location>
        <begin position="103"/>
        <end position="211"/>
    </location>
</feature>
<organism evidence="3 4">
    <name type="scientific">Rubrivivax gelatinosus</name>
    <name type="common">Rhodocyclus gelatinosus</name>
    <name type="synonym">Rhodopseudomonas gelatinosa</name>
    <dbReference type="NCBI Taxonomy" id="28068"/>
    <lineage>
        <taxon>Bacteria</taxon>
        <taxon>Pseudomonadati</taxon>
        <taxon>Pseudomonadota</taxon>
        <taxon>Betaproteobacteria</taxon>
        <taxon>Burkholderiales</taxon>
        <taxon>Sphaerotilaceae</taxon>
        <taxon>Rubrivivax</taxon>
    </lineage>
</organism>
<protein>
    <submittedName>
        <fullName evidence="3">Conjugal transfer protein TraS</fullName>
    </submittedName>
</protein>
<keyword evidence="4" id="KW-1185">Reference proteome</keyword>
<evidence type="ECO:0000259" key="2">
    <source>
        <dbReference type="Pfam" id="PF03432"/>
    </source>
</evidence>
<comment type="caution">
    <text evidence="3">The sequence shown here is derived from an EMBL/GenBank/DDBJ whole genome shotgun (WGS) entry which is preliminary data.</text>
</comment>
<feature type="region of interest" description="Disordered" evidence="1">
    <location>
        <begin position="277"/>
        <end position="314"/>
    </location>
</feature>
<evidence type="ECO:0000256" key="1">
    <source>
        <dbReference type="SAM" id="MobiDB-lite"/>
    </source>
</evidence>
<sequence>MARDPAIDAVLVQWGDRLFYPGNRIVRDSTPRLKQRPESLAKRSDAIRARIDATFVRRAPQVMVKVTGGGSGMKAIAAHFRYISKGGRLVIEDQDGTELKGSGAVAEIAEEWRVSGSRIEDVGPRREAFNIMLSMPRGKAEPHLVLRAARDFAKKELAGHKYVMVLHDHQANPHVHLSVRAEGIDGRRLNPRKADLHRWRETFAEQLRQWGVEAEATRQGTRGVSRRYDALWQQKARAEGRLTRETRGPKSGDSAQRTLRESHEAWSTVAAALRRSADPGDQRLARGVQAHLESLARQGAQRQTPPRGMSREGR</sequence>
<dbReference type="RefSeq" id="WP_200225276.1">
    <property type="nucleotide sequence ID" value="NZ_NRRT01000001.1"/>
</dbReference>
<evidence type="ECO:0000313" key="4">
    <source>
        <dbReference type="Proteomes" id="UP001041814"/>
    </source>
</evidence>
<reference evidence="3" key="1">
    <citation type="submission" date="2017-08" db="EMBL/GenBank/DDBJ databases">
        <authorList>
            <person name="Imhoff J.F."/>
            <person name="Rahn T."/>
            <person name="Kuenzel S."/>
            <person name="Neulinger S.C."/>
        </authorList>
    </citation>
    <scope>NUCLEOTIDE SEQUENCE</scope>
    <source>
        <strain evidence="3">IM 151</strain>
    </source>
</reference>
<dbReference type="Proteomes" id="UP001041814">
    <property type="component" value="Unassembled WGS sequence"/>
</dbReference>
<dbReference type="Pfam" id="PF03432">
    <property type="entry name" value="Relaxase"/>
    <property type="match status" value="1"/>
</dbReference>